<proteinExistence type="predicted"/>
<reference evidence="7 8" key="1">
    <citation type="submission" date="2019-05" db="EMBL/GenBank/DDBJ databases">
        <title>Mikania micrantha, genome provides insights into the molecular mechanism of rapid growth.</title>
        <authorList>
            <person name="Liu B."/>
        </authorList>
    </citation>
    <scope>NUCLEOTIDE SEQUENCE [LARGE SCALE GENOMIC DNA]</scope>
    <source>
        <strain evidence="7">NLD-2019</strain>
        <tissue evidence="7">Leaf</tissue>
    </source>
</reference>
<evidence type="ECO:0000256" key="5">
    <source>
        <dbReference type="ARBA" id="ARBA00023136"/>
    </source>
</evidence>
<gene>
    <name evidence="7" type="ORF">E3N88_35603</name>
</gene>
<dbReference type="GO" id="GO:0055085">
    <property type="term" value="P:transmembrane transport"/>
    <property type="evidence" value="ECO:0007669"/>
    <property type="project" value="InterPro"/>
</dbReference>
<keyword evidence="4" id="KW-0677">Repeat</keyword>
<dbReference type="PRINTS" id="PR00926">
    <property type="entry name" value="MITOCARRIER"/>
</dbReference>
<evidence type="ECO:0000313" key="7">
    <source>
        <dbReference type="EMBL" id="KAD3067723.1"/>
    </source>
</evidence>
<dbReference type="EMBL" id="SZYD01000017">
    <property type="protein sequence ID" value="KAD3067723.1"/>
    <property type="molecule type" value="Genomic_DNA"/>
</dbReference>
<keyword evidence="8" id="KW-1185">Reference proteome</keyword>
<keyword evidence="2" id="KW-0813">Transport</keyword>
<dbReference type="InterPro" id="IPR023395">
    <property type="entry name" value="MCP_dom_sf"/>
</dbReference>
<name>A0A5N6M468_9ASTR</name>
<keyword evidence="3" id="KW-0812">Transmembrane</keyword>
<evidence type="ECO:0000256" key="2">
    <source>
        <dbReference type="ARBA" id="ARBA00022448"/>
    </source>
</evidence>
<protein>
    <submittedName>
        <fullName evidence="7">Uncharacterized protein</fullName>
    </submittedName>
</protein>
<evidence type="ECO:0000256" key="3">
    <source>
        <dbReference type="ARBA" id="ARBA00022692"/>
    </source>
</evidence>
<dbReference type="Pfam" id="PF00153">
    <property type="entry name" value="Mito_carr"/>
    <property type="match status" value="1"/>
</dbReference>
<dbReference type="InterPro" id="IPR002067">
    <property type="entry name" value="MCP"/>
</dbReference>
<dbReference type="AlphaFoldDB" id="A0A5N6M468"/>
<feature type="region of interest" description="Disordered" evidence="6">
    <location>
        <begin position="121"/>
        <end position="142"/>
    </location>
</feature>
<accession>A0A5N6M468</accession>
<comment type="caution">
    <text evidence="7">The sequence shown here is derived from an EMBL/GenBank/DDBJ whole genome shotgun (WGS) entry which is preliminary data.</text>
</comment>
<evidence type="ECO:0000313" key="8">
    <source>
        <dbReference type="Proteomes" id="UP000326396"/>
    </source>
</evidence>
<evidence type="ECO:0000256" key="1">
    <source>
        <dbReference type="ARBA" id="ARBA00004141"/>
    </source>
</evidence>
<dbReference type="InterPro" id="IPR018108">
    <property type="entry name" value="MCP_transmembrane"/>
</dbReference>
<evidence type="ECO:0000256" key="6">
    <source>
        <dbReference type="SAM" id="MobiDB-lite"/>
    </source>
</evidence>
<dbReference type="SUPFAM" id="SSF103506">
    <property type="entry name" value="Mitochondrial carrier"/>
    <property type="match status" value="1"/>
</dbReference>
<sequence length="142" mass="15622">MPEKKKIPETVDFTPTAGAVASAAAKTVIAPIERMKLLMQLQNLPETLSRWNDLKFPSVIILFKDAATKSSRNKCGLGSSLTHHSIIRLTPLTCVKQDPITEELKDGFAILPRLHSLKKTKGSSLQLRRKPIQDSGNGHTVL</sequence>
<comment type="subcellular location">
    <subcellularLocation>
        <location evidence="1">Membrane</location>
        <topology evidence="1">Multi-pass membrane protein</topology>
    </subcellularLocation>
</comment>
<evidence type="ECO:0000256" key="4">
    <source>
        <dbReference type="ARBA" id="ARBA00022737"/>
    </source>
</evidence>
<dbReference type="Gene3D" id="1.50.40.10">
    <property type="entry name" value="Mitochondrial carrier domain"/>
    <property type="match status" value="1"/>
</dbReference>
<dbReference type="GO" id="GO:0016020">
    <property type="term" value="C:membrane"/>
    <property type="evidence" value="ECO:0007669"/>
    <property type="project" value="UniProtKB-SubCell"/>
</dbReference>
<dbReference type="Proteomes" id="UP000326396">
    <property type="component" value="Linkage Group LG7"/>
</dbReference>
<keyword evidence="5" id="KW-0472">Membrane</keyword>
<organism evidence="7 8">
    <name type="scientific">Mikania micrantha</name>
    <name type="common">bitter vine</name>
    <dbReference type="NCBI Taxonomy" id="192012"/>
    <lineage>
        <taxon>Eukaryota</taxon>
        <taxon>Viridiplantae</taxon>
        <taxon>Streptophyta</taxon>
        <taxon>Embryophyta</taxon>
        <taxon>Tracheophyta</taxon>
        <taxon>Spermatophyta</taxon>
        <taxon>Magnoliopsida</taxon>
        <taxon>eudicotyledons</taxon>
        <taxon>Gunneridae</taxon>
        <taxon>Pentapetalae</taxon>
        <taxon>asterids</taxon>
        <taxon>campanulids</taxon>
        <taxon>Asterales</taxon>
        <taxon>Asteraceae</taxon>
        <taxon>Asteroideae</taxon>
        <taxon>Heliantheae alliance</taxon>
        <taxon>Eupatorieae</taxon>
        <taxon>Mikania</taxon>
    </lineage>
</organism>